<name>A0A840IAB8_9ACTN</name>
<dbReference type="InterPro" id="IPR019734">
    <property type="entry name" value="TPR_rpt"/>
</dbReference>
<keyword evidence="3" id="KW-1185">Reference proteome</keyword>
<dbReference type="InterPro" id="IPR001173">
    <property type="entry name" value="Glyco_trans_2-like"/>
</dbReference>
<organism evidence="2 3">
    <name type="scientific">Conexibacter arvalis</name>
    <dbReference type="NCBI Taxonomy" id="912552"/>
    <lineage>
        <taxon>Bacteria</taxon>
        <taxon>Bacillati</taxon>
        <taxon>Actinomycetota</taxon>
        <taxon>Thermoleophilia</taxon>
        <taxon>Solirubrobacterales</taxon>
        <taxon>Conexibacteraceae</taxon>
        <taxon>Conexibacter</taxon>
    </lineage>
</organism>
<dbReference type="Gene3D" id="1.25.40.10">
    <property type="entry name" value="Tetratricopeptide repeat domain"/>
    <property type="match status" value="2"/>
</dbReference>
<dbReference type="InterPro" id="IPR029044">
    <property type="entry name" value="Nucleotide-diphossugar_trans"/>
</dbReference>
<dbReference type="CDD" id="cd02511">
    <property type="entry name" value="Beta4Glucosyltransferase"/>
    <property type="match status" value="1"/>
</dbReference>
<accession>A0A840IAB8</accession>
<dbReference type="PANTHER" id="PTHR43630">
    <property type="entry name" value="POLY-BETA-1,6-N-ACETYL-D-GLUCOSAMINE SYNTHASE"/>
    <property type="match status" value="1"/>
</dbReference>
<reference evidence="2 3" key="1">
    <citation type="submission" date="2020-08" db="EMBL/GenBank/DDBJ databases">
        <title>Genomic Encyclopedia of Archaeal and Bacterial Type Strains, Phase II (KMG-II): from individual species to whole genera.</title>
        <authorList>
            <person name="Goeker M."/>
        </authorList>
    </citation>
    <scope>NUCLEOTIDE SEQUENCE [LARGE SCALE GENOMIC DNA]</scope>
    <source>
        <strain evidence="2 3">DSM 23288</strain>
    </source>
</reference>
<evidence type="ECO:0000313" key="3">
    <source>
        <dbReference type="Proteomes" id="UP000585272"/>
    </source>
</evidence>
<dbReference type="Gene3D" id="3.90.550.10">
    <property type="entry name" value="Spore Coat Polysaccharide Biosynthesis Protein SpsA, Chain A"/>
    <property type="match status" value="1"/>
</dbReference>
<dbReference type="InterPro" id="IPR011990">
    <property type="entry name" value="TPR-like_helical_dom_sf"/>
</dbReference>
<gene>
    <name evidence="2" type="ORF">BDZ31_000591</name>
</gene>
<dbReference type="AlphaFoldDB" id="A0A840IAB8"/>
<evidence type="ECO:0000313" key="2">
    <source>
        <dbReference type="EMBL" id="MBB4661018.1"/>
    </source>
</evidence>
<protein>
    <submittedName>
        <fullName evidence="2">Tetratricopeptide (TPR) repeat protein</fullName>
    </submittedName>
</protein>
<feature type="domain" description="Glycosyltransferase 2-like" evidence="1">
    <location>
        <begin position="184"/>
        <end position="270"/>
    </location>
</feature>
<dbReference type="Pfam" id="PF13432">
    <property type="entry name" value="TPR_16"/>
    <property type="match status" value="2"/>
</dbReference>
<evidence type="ECO:0000259" key="1">
    <source>
        <dbReference type="Pfam" id="PF00535"/>
    </source>
</evidence>
<dbReference type="EMBL" id="JACHNU010000001">
    <property type="protein sequence ID" value="MBB4661018.1"/>
    <property type="molecule type" value="Genomic_DNA"/>
</dbReference>
<proteinExistence type="predicted"/>
<dbReference type="Proteomes" id="UP000585272">
    <property type="component" value="Unassembled WGS sequence"/>
</dbReference>
<dbReference type="SUPFAM" id="SSF48452">
    <property type="entry name" value="TPR-like"/>
    <property type="match status" value="2"/>
</dbReference>
<dbReference type="SUPFAM" id="SSF53448">
    <property type="entry name" value="Nucleotide-diphospho-sugar transferases"/>
    <property type="match status" value="1"/>
</dbReference>
<dbReference type="Pfam" id="PF00535">
    <property type="entry name" value="Glycos_transf_2"/>
    <property type="match status" value="1"/>
</dbReference>
<comment type="caution">
    <text evidence="2">The sequence shown here is derived from an EMBL/GenBank/DDBJ whole genome shotgun (WGS) entry which is preliminary data.</text>
</comment>
<dbReference type="RefSeq" id="WP_183338817.1">
    <property type="nucleotide sequence ID" value="NZ_JACHNU010000001.1"/>
</dbReference>
<dbReference type="SMART" id="SM00028">
    <property type="entry name" value="TPR"/>
    <property type="match status" value="5"/>
</dbReference>
<dbReference type="PANTHER" id="PTHR43630:SF2">
    <property type="entry name" value="GLYCOSYLTRANSFERASE"/>
    <property type="match status" value="1"/>
</dbReference>
<sequence>MALRLTGSTPSSASTPIDPAAAAAALLARGDLDGFRALFAEAAALDDVHERYARRKALVEAGLRHAQLEQRSRVAALYAAVAHELVAVLEEEPREPVLLNYAGVLFYELWGLPAAHALFTAARRLDPELPEVGRNLAELARRRRAGAPPANAVPKALAVAVAGLGRRAERVAERARPAEGLTLSLCMIVRDEEEMLPRCLAAVAEFADELVIVDTGSTDRTVEIAESFGARVLHHEWTGSFADARNVSFDAATGDWLMYLDADEVLVVEDGPQLRSLLGQTWREAFFLSETNYTGELGEGSATVHNALRVFRARPQYRFTGRLHEQILDTLPRHLPERIRSTDIRVEHYGYLGAVRDAKEKSRRNVELLLRQREEQGDSTFLLFNLGSEYAAAGEAERALAEFEAAWRMARAEGGETTQGYMPALVSRLVRALRVCRRHEDAIARAAEGLELFPGFTDLVYEQACCEQELGRLDAAVARFERCIEMGDAPGRYTATVGMGTYLPTIALAEIRRRQGDHAAAVALLDPCLSAHPEFFGIVLPFASAMLADGLDPAAVVARVEHHVGDLGPTVRYMLATALYEQGEAAAAEAQYRVLLERQPANGAARVALAEALLTQRRYAEAAETAAALDDAEPHAGAARRSELFARIVGGELERAAEVLAATASLAPGDRELFQSWLALADGGEPPVAQLPAAALPLLAVTLEALLRVEEVDAFGQLVALVERTPLPPRERRELLADMYLRRGFLASAAEEWMAVCSEDPRDVRALVGIAQAAAAQGMTEEALDFAREAHALDPEDARAARLLQRLEPLAA</sequence>